<keyword evidence="2" id="KW-1185">Reference proteome</keyword>
<dbReference type="RefSeq" id="WP_151691891.1">
    <property type="nucleotide sequence ID" value="NZ_BMGX01000002.1"/>
</dbReference>
<proteinExistence type="predicted"/>
<dbReference type="AlphaFoldDB" id="A0A6L3ZJL0"/>
<organism evidence="1 2">
    <name type="scientific">Phaeocystidibacter marisrubri</name>
    <dbReference type="NCBI Taxonomy" id="1577780"/>
    <lineage>
        <taxon>Bacteria</taxon>
        <taxon>Pseudomonadati</taxon>
        <taxon>Bacteroidota</taxon>
        <taxon>Flavobacteriia</taxon>
        <taxon>Flavobacteriales</taxon>
        <taxon>Phaeocystidibacteraceae</taxon>
        <taxon>Phaeocystidibacter</taxon>
    </lineage>
</organism>
<evidence type="ECO:0000313" key="2">
    <source>
        <dbReference type="Proteomes" id="UP000484164"/>
    </source>
</evidence>
<name>A0A6L3ZJL0_9FLAO</name>
<sequence>MNISTGIHTSFLGDDPREPNWEHFIIVPYRLNNPSSFPSPVRLGNQGYRIQTGPFISMDGLHEKGYFVGLRGRYSTTIDPSPDWIYYGLINGEYQLAEKISYSLWHTNATIGYNLLREKWNARKNSNLIFVVGAGFTSGTKSRGYHYKTYPNSPDTASAYEQFVVDYSGWNWAIGLKYRWYAHPNRRGLGFGIDFIRNAHRLYGNSMRRTSFFRDGQERLNQLPTRDREYVLDGRENDDPNAPNEPMHLNRERNEAWEWTLSFYVSYRF</sequence>
<gene>
    <name evidence="1" type="ORF">F8C82_02710</name>
</gene>
<dbReference type="EMBL" id="WBVQ01000001">
    <property type="protein sequence ID" value="KAB2817320.1"/>
    <property type="molecule type" value="Genomic_DNA"/>
</dbReference>
<protein>
    <submittedName>
        <fullName evidence="1">Uncharacterized protein</fullName>
    </submittedName>
</protein>
<comment type="caution">
    <text evidence="1">The sequence shown here is derived from an EMBL/GenBank/DDBJ whole genome shotgun (WGS) entry which is preliminary data.</text>
</comment>
<reference evidence="1 2" key="1">
    <citation type="submission" date="2019-10" db="EMBL/GenBank/DDBJ databases">
        <title>Genome sequence of Phaeocystidibacter marisrubri JCM30614 (type strain).</title>
        <authorList>
            <person name="Bowman J.P."/>
        </authorList>
    </citation>
    <scope>NUCLEOTIDE SEQUENCE [LARGE SCALE GENOMIC DNA]</scope>
    <source>
        <strain evidence="1 2">JCM 30614</strain>
    </source>
</reference>
<dbReference type="Proteomes" id="UP000484164">
    <property type="component" value="Unassembled WGS sequence"/>
</dbReference>
<evidence type="ECO:0000313" key="1">
    <source>
        <dbReference type="EMBL" id="KAB2817320.1"/>
    </source>
</evidence>
<accession>A0A6L3ZJL0</accession>